<evidence type="ECO:0000313" key="1">
    <source>
        <dbReference type="EMBL" id="GIY92859.1"/>
    </source>
</evidence>
<protein>
    <recommendedName>
        <fullName evidence="3">Ribosomal protein S10</fullName>
    </recommendedName>
</protein>
<comment type="caution">
    <text evidence="1">The sequence shown here is derived from an EMBL/GenBank/DDBJ whole genome shotgun (WGS) entry which is preliminary data.</text>
</comment>
<keyword evidence="2" id="KW-1185">Reference proteome</keyword>
<proteinExistence type="predicted"/>
<reference evidence="1 2" key="1">
    <citation type="submission" date="2021-06" db="EMBL/GenBank/DDBJ databases">
        <title>Caerostris extrusa draft genome.</title>
        <authorList>
            <person name="Kono N."/>
            <person name="Arakawa K."/>
        </authorList>
    </citation>
    <scope>NUCLEOTIDE SEQUENCE [LARGE SCALE GENOMIC DNA]</scope>
</reference>
<name>A0AAV4XE30_CAEEX</name>
<gene>
    <name evidence="1" type="ORF">CEXT_517081</name>
</gene>
<dbReference type="EMBL" id="BPLR01000202">
    <property type="protein sequence ID" value="GIY92859.1"/>
    <property type="molecule type" value="Genomic_DNA"/>
</dbReference>
<accession>A0AAV4XE30</accession>
<dbReference type="Proteomes" id="UP001054945">
    <property type="component" value="Unassembled WGS sequence"/>
</dbReference>
<evidence type="ECO:0000313" key="2">
    <source>
        <dbReference type="Proteomes" id="UP001054945"/>
    </source>
</evidence>
<dbReference type="AlphaFoldDB" id="A0AAV4XE30"/>
<evidence type="ECO:0008006" key="3">
    <source>
        <dbReference type="Google" id="ProtNLM"/>
    </source>
</evidence>
<sequence length="162" mass="18747">MHTFSIKSFSEICPECPWSRKLFPNIAAFVFTRKPNTPQKLKTRTTTRALKYFKSVPPSLPPLTILFNNDSLQEEFYYASFPLGAPELFKELISRGELPRATFEFTRKPNTPQKLKTWTTTRALKHFKRLPLLPPAAILFNDDSLQEEFYNELISTRGSRAS</sequence>
<organism evidence="1 2">
    <name type="scientific">Caerostris extrusa</name>
    <name type="common">Bark spider</name>
    <name type="synonym">Caerostris bankana</name>
    <dbReference type="NCBI Taxonomy" id="172846"/>
    <lineage>
        <taxon>Eukaryota</taxon>
        <taxon>Metazoa</taxon>
        <taxon>Ecdysozoa</taxon>
        <taxon>Arthropoda</taxon>
        <taxon>Chelicerata</taxon>
        <taxon>Arachnida</taxon>
        <taxon>Araneae</taxon>
        <taxon>Araneomorphae</taxon>
        <taxon>Entelegynae</taxon>
        <taxon>Araneoidea</taxon>
        <taxon>Araneidae</taxon>
        <taxon>Caerostris</taxon>
    </lineage>
</organism>